<dbReference type="InterPro" id="IPR001509">
    <property type="entry name" value="Epimerase_deHydtase"/>
</dbReference>
<dbReference type="GeneID" id="96258651"/>
<comment type="caution">
    <text evidence="2">The sequence shown here is derived from an EMBL/GenBank/DDBJ whole genome shotgun (WGS) entry which is preliminary data.</text>
</comment>
<evidence type="ECO:0000259" key="1">
    <source>
        <dbReference type="Pfam" id="PF01370"/>
    </source>
</evidence>
<dbReference type="InterPro" id="IPR036291">
    <property type="entry name" value="NAD(P)-bd_dom_sf"/>
</dbReference>
<feature type="domain" description="NAD-dependent epimerase/dehydratase" evidence="1">
    <location>
        <begin position="17"/>
        <end position="241"/>
    </location>
</feature>
<dbReference type="PANTHER" id="PTHR48079">
    <property type="entry name" value="PROTEIN YEEZ"/>
    <property type="match status" value="1"/>
</dbReference>
<dbReference type="EMBL" id="JAFFZM010000004">
    <property type="protein sequence ID" value="MBO8198352.1"/>
    <property type="molecule type" value="Genomic_DNA"/>
</dbReference>
<dbReference type="PANTHER" id="PTHR48079:SF6">
    <property type="entry name" value="NAD(P)-BINDING DOMAIN-CONTAINING PROTEIN-RELATED"/>
    <property type="match status" value="1"/>
</dbReference>
<reference evidence="2 3" key="1">
    <citation type="submission" date="2021-02" db="EMBL/GenBank/DDBJ databases">
        <title>Streptomyces spirodelae sp. nov., isolated from duckweed.</title>
        <authorList>
            <person name="Saimee Y."/>
            <person name="Duangmal K."/>
        </authorList>
    </citation>
    <scope>NUCLEOTIDE SEQUENCE [LARGE SCALE GENOMIC DNA]</scope>
    <source>
        <strain evidence="2 3">DSM 42105</strain>
    </source>
</reference>
<dbReference type="RefSeq" id="WP_209210093.1">
    <property type="nucleotide sequence ID" value="NZ_JAFFZM010000004.1"/>
</dbReference>
<accession>A0ABS3XTQ2</accession>
<dbReference type="Pfam" id="PF01370">
    <property type="entry name" value="Epimerase"/>
    <property type="match status" value="1"/>
</dbReference>
<dbReference type="SUPFAM" id="SSF51735">
    <property type="entry name" value="NAD(P)-binding Rossmann-fold domains"/>
    <property type="match status" value="1"/>
</dbReference>
<name>A0ABS3XTQ2_9ACTN</name>
<keyword evidence="3" id="KW-1185">Reference proteome</keyword>
<dbReference type="Gene3D" id="3.40.50.720">
    <property type="entry name" value="NAD(P)-binding Rossmann-like Domain"/>
    <property type="match status" value="1"/>
</dbReference>
<evidence type="ECO:0000313" key="3">
    <source>
        <dbReference type="Proteomes" id="UP000721954"/>
    </source>
</evidence>
<protein>
    <submittedName>
        <fullName evidence="2">NAD-dependent epimerase/dehydratase family protein</fullName>
    </submittedName>
</protein>
<organism evidence="2 3">
    <name type="scientific">Streptomyces smyrnaeus</name>
    <dbReference type="NCBI Taxonomy" id="1387713"/>
    <lineage>
        <taxon>Bacteria</taxon>
        <taxon>Bacillati</taxon>
        <taxon>Actinomycetota</taxon>
        <taxon>Actinomycetes</taxon>
        <taxon>Kitasatosporales</taxon>
        <taxon>Streptomycetaceae</taxon>
        <taxon>Streptomyces</taxon>
    </lineage>
</organism>
<dbReference type="Proteomes" id="UP000721954">
    <property type="component" value="Unassembled WGS sequence"/>
</dbReference>
<dbReference type="InterPro" id="IPR051783">
    <property type="entry name" value="NAD(P)-dependent_oxidoreduct"/>
</dbReference>
<proteinExistence type="predicted"/>
<gene>
    <name evidence="2" type="ORF">JW613_08535</name>
</gene>
<sequence length="364" mass="39502">MAGDREGTDGHRSGLRVVVVGATGNVGTSVVRALSEDERVGSVLGLARRSCRLSVAKAEWSCVDIGDPRTDLAPHFQGADAVVHLAWLFQPTHDPVTTWRTNVDGSVRVFDAVARSGVPALVHASSVGAYSAGPKEEYVDESWPTHGWPRAAYCREKAYLERVLDAFEERNPDVRVVRMRPGFLFKRESASEQRRLFAGPLVPQRLARPALLPAVPDIPGLRFQALHTDDAADAYRRAVLRPVRGAFNLAAAPVIDSAQLAGLLGARTMRLPLRPLRSALAAAWRLRLVPASPDLFDAVLRLPLLDTTRARTELEWSPGRSATEAVDEFVRGLYQVAGADTAPLASRLPGGRARELATGVGRRP</sequence>
<evidence type="ECO:0000313" key="2">
    <source>
        <dbReference type="EMBL" id="MBO8198352.1"/>
    </source>
</evidence>